<evidence type="ECO:0000313" key="3">
    <source>
        <dbReference type="Proteomes" id="UP001337655"/>
    </source>
</evidence>
<name>A0AAV9PK18_9PEZI</name>
<evidence type="ECO:0000313" key="2">
    <source>
        <dbReference type="EMBL" id="KAK5172733.1"/>
    </source>
</evidence>
<feature type="region of interest" description="Disordered" evidence="1">
    <location>
        <begin position="518"/>
        <end position="597"/>
    </location>
</feature>
<feature type="region of interest" description="Disordered" evidence="1">
    <location>
        <begin position="127"/>
        <end position="167"/>
    </location>
</feature>
<feature type="region of interest" description="Disordered" evidence="1">
    <location>
        <begin position="196"/>
        <end position="235"/>
    </location>
</feature>
<feature type="compositionally biased region" description="Low complexity" evidence="1">
    <location>
        <begin position="155"/>
        <end position="167"/>
    </location>
</feature>
<gene>
    <name evidence="2" type="ORF">LTR77_002853</name>
</gene>
<feature type="compositionally biased region" description="Basic and acidic residues" evidence="1">
    <location>
        <begin position="551"/>
        <end position="570"/>
    </location>
</feature>
<keyword evidence="3" id="KW-1185">Reference proteome</keyword>
<protein>
    <submittedName>
        <fullName evidence="2">Uncharacterized protein</fullName>
    </submittedName>
</protein>
<reference evidence="2 3" key="1">
    <citation type="submission" date="2023-08" db="EMBL/GenBank/DDBJ databases">
        <title>Black Yeasts Isolated from many extreme environments.</title>
        <authorList>
            <person name="Coleine C."/>
            <person name="Stajich J.E."/>
            <person name="Selbmann L."/>
        </authorList>
    </citation>
    <scope>NUCLEOTIDE SEQUENCE [LARGE SCALE GENOMIC DNA]</scope>
    <source>
        <strain evidence="2 3">CCFEE 5935</strain>
    </source>
</reference>
<sequence>MRPSRPEEELPERRFSGRKYNSILKRWKTRKSEAKNPLQHARQNDNNVSEHRPRGGCYASRSPRNLIRREIQFHIPDWIDDVVHAQLVEIAERLAAEAGSPGWEGPWAPAMPGVGDADQVEGHICSGEEQSHERERPGSAPLLDRMEPHRDTNDPAVPCRSSVSVPSVRSLPLAPGVRSLAPLLDLRETLPMDAQREAQAIQHSRNASSSSVSSSSHGSGTSVYSKHTSVTSPGIGAEKRISDALSTRMTWKDIAAKTGPIKKPVQAGLLKHINTHAAKPSTTYSIMSPVQAGVFDDSNSHLSKPSISTSSLPPVQARVFGNVKADVNKPLPPAPPQRRSAVFAVAEPVHSPTVGSVPATLSVRDARHSPLREVARAPSPMAGIIHKASSEYLPAATPTAAVFEEPLEPKTSLQPSSEGPLMKVGRLSRPFMELGLGCEFEDDEPVFDCEFDEDGPPDDELQRDRACLPTDLTEKVVVVPERAIGGAVRCITGPVLGEANPDAVKYLVSIFENKSRREDKRVQGKAVQQARREDESLVQEDSSASPALIKPESHEIVVDSTDPKAQEDAHSTPTPPATSEKAKEGGGGGEGAEDSASVTFSQAEDDLMAQLTLDTSHKFRRPGSWLPDSPTLGSPINTSPCIPFLRIDSPEDGSGTSEENVPVRTKTLSHYEFIWSPDGWYVA</sequence>
<evidence type="ECO:0000256" key="1">
    <source>
        <dbReference type="SAM" id="MobiDB-lite"/>
    </source>
</evidence>
<dbReference type="RefSeq" id="XP_064661451.1">
    <property type="nucleotide sequence ID" value="XM_064800112.1"/>
</dbReference>
<proteinExistence type="predicted"/>
<dbReference type="EMBL" id="JAVRRT010000004">
    <property type="protein sequence ID" value="KAK5172733.1"/>
    <property type="molecule type" value="Genomic_DNA"/>
</dbReference>
<dbReference type="AlphaFoldDB" id="A0AAV9PK18"/>
<organism evidence="2 3">
    <name type="scientific">Saxophila tyrrhenica</name>
    <dbReference type="NCBI Taxonomy" id="1690608"/>
    <lineage>
        <taxon>Eukaryota</taxon>
        <taxon>Fungi</taxon>
        <taxon>Dikarya</taxon>
        <taxon>Ascomycota</taxon>
        <taxon>Pezizomycotina</taxon>
        <taxon>Dothideomycetes</taxon>
        <taxon>Dothideomycetidae</taxon>
        <taxon>Mycosphaerellales</taxon>
        <taxon>Extremaceae</taxon>
        <taxon>Saxophila</taxon>
    </lineage>
</organism>
<feature type="region of interest" description="Disordered" evidence="1">
    <location>
        <begin position="30"/>
        <end position="57"/>
    </location>
</feature>
<dbReference type="GeneID" id="89924200"/>
<accession>A0AAV9PK18</accession>
<comment type="caution">
    <text evidence="2">The sequence shown here is derived from an EMBL/GenBank/DDBJ whole genome shotgun (WGS) entry which is preliminary data.</text>
</comment>
<dbReference type="Proteomes" id="UP001337655">
    <property type="component" value="Unassembled WGS sequence"/>
</dbReference>
<feature type="compositionally biased region" description="Low complexity" evidence="1">
    <location>
        <begin position="208"/>
        <end position="225"/>
    </location>
</feature>
<feature type="compositionally biased region" description="Basic and acidic residues" evidence="1">
    <location>
        <begin position="144"/>
        <end position="153"/>
    </location>
</feature>